<feature type="chain" id="PRO_5041948435" evidence="2">
    <location>
        <begin position="26"/>
        <end position="135"/>
    </location>
</feature>
<dbReference type="AlphaFoldDB" id="A0AAE1Y866"/>
<dbReference type="InterPro" id="IPR051636">
    <property type="entry name" value="Plant_LTP/defense-related"/>
</dbReference>
<dbReference type="Pfam" id="PF14547">
    <property type="entry name" value="Hydrophob_seed"/>
    <property type="match status" value="1"/>
</dbReference>
<dbReference type="InterPro" id="IPR036312">
    <property type="entry name" value="Bifun_inhib/LTP/seed_sf"/>
</dbReference>
<dbReference type="Gene3D" id="1.10.110.10">
    <property type="entry name" value="Plant lipid-transfer and hydrophobic proteins"/>
    <property type="match status" value="1"/>
</dbReference>
<feature type="signal peptide" evidence="2">
    <location>
        <begin position="1"/>
        <end position="25"/>
    </location>
</feature>
<reference evidence="4" key="2">
    <citation type="journal article" date="2024" name="Plant">
        <title>Genomic evolution and insights into agronomic trait innovations of Sesamum species.</title>
        <authorList>
            <person name="Miao H."/>
            <person name="Wang L."/>
            <person name="Qu L."/>
            <person name="Liu H."/>
            <person name="Sun Y."/>
            <person name="Le M."/>
            <person name="Wang Q."/>
            <person name="Wei S."/>
            <person name="Zheng Y."/>
            <person name="Lin W."/>
            <person name="Duan Y."/>
            <person name="Cao H."/>
            <person name="Xiong S."/>
            <person name="Wang X."/>
            <person name="Wei L."/>
            <person name="Li C."/>
            <person name="Ma Q."/>
            <person name="Ju M."/>
            <person name="Zhao R."/>
            <person name="Li G."/>
            <person name="Mu C."/>
            <person name="Tian Q."/>
            <person name="Mei H."/>
            <person name="Zhang T."/>
            <person name="Gao T."/>
            <person name="Zhang H."/>
        </authorList>
    </citation>
    <scope>NUCLEOTIDE SEQUENCE</scope>
    <source>
        <strain evidence="4">3651</strain>
    </source>
</reference>
<dbReference type="EMBL" id="JACGWO010000006">
    <property type="protein sequence ID" value="KAK4425485.1"/>
    <property type="molecule type" value="Genomic_DNA"/>
</dbReference>
<dbReference type="PROSITE" id="PS51257">
    <property type="entry name" value="PROKAR_LIPOPROTEIN"/>
    <property type="match status" value="1"/>
</dbReference>
<dbReference type="SMART" id="SM00499">
    <property type="entry name" value="AAI"/>
    <property type="match status" value="1"/>
</dbReference>
<protein>
    <submittedName>
        <fullName evidence="4">Proline-rich protein DC2.15</fullName>
    </submittedName>
</protein>
<gene>
    <name evidence="4" type="ORF">Salat_1742500</name>
</gene>
<dbReference type="SUPFAM" id="SSF47699">
    <property type="entry name" value="Bifunctional inhibitor/lipid-transfer protein/seed storage 2S albumin"/>
    <property type="match status" value="1"/>
</dbReference>
<dbReference type="InterPro" id="IPR016140">
    <property type="entry name" value="Bifunc_inhib/LTP/seed_store"/>
</dbReference>
<keyword evidence="5" id="KW-1185">Reference proteome</keyword>
<evidence type="ECO:0000256" key="1">
    <source>
        <dbReference type="SAM" id="MobiDB-lite"/>
    </source>
</evidence>
<organism evidence="4 5">
    <name type="scientific">Sesamum alatum</name>
    <dbReference type="NCBI Taxonomy" id="300844"/>
    <lineage>
        <taxon>Eukaryota</taxon>
        <taxon>Viridiplantae</taxon>
        <taxon>Streptophyta</taxon>
        <taxon>Embryophyta</taxon>
        <taxon>Tracheophyta</taxon>
        <taxon>Spermatophyta</taxon>
        <taxon>Magnoliopsida</taxon>
        <taxon>eudicotyledons</taxon>
        <taxon>Gunneridae</taxon>
        <taxon>Pentapetalae</taxon>
        <taxon>asterids</taxon>
        <taxon>lamiids</taxon>
        <taxon>Lamiales</taxon>
        <taxon>Pedaliaceae</taxon>
        <taxon>Sesamum</taxon>
    </lineage>
</organism>
<name>A0AAE1Y866_9LAMI</name>
<evidence type="ECO:0000256" key="2">
    <source>
        <dbReference type="SAM" id="SignalP"/>
    </source>
</evidence>
<dbReference type="InterPro" id="IPR027923">
    <property type="entry name" value="Hydrophob_seed_dom"/>
</dbReference>
<dbReference type="Proteomes" id="UP001293254">
    <property type="component" value="Unassembled WGS sequence"/>
</dbReference>
<feature type="region of interest" description="Disordered" evidence="1">
    <location>
        <begin position="30"/>
        <end position="51"/>
    </location>
</feature>
<evidence type="ECO:0000259" key="3">
    <source>
        <dbReference type="SMART" id="SM00499"/>
    </source>
</evidence>
<dbReference type="PANTHER" id="PTHR31731">
    <property type="match status" value="1"/>
</dbReference>
<sequence length="135" mass="13909">MDSQKPSSATLFLLTNLLFFALVSGCKNPPNEPVSKPSPSTNPNPSPAKGHCPRDALKLGVCAKLLNGNIGTIVGNPPNTPCCSILGGLLDLEAAVCLCTALKANVLGININIPIALSLLINTCGKTLPKDFTCA</sequence>
<proteinExistence type="predicted"/>
<dbReference type="CDD" id="cd01958">
    <property type="entry name" value="HPS_like"/>
    <property type="match status" value="1"/>
</dbReference>
<keyword evidence="2" id="KW-0732">Signal</keyword>
<evidence type="ECO:0000313" key="4">
    <source>
        <dbReference type="EMBL" id="KAK4425485.1"/>
    </source>
</evidence>
<feature type="domain" description="Bifunctional inhibitor/plant lipid transfer protein/seed storage helical" evidence="3">
    <location>
        <begin position="52"/>
        <end position="134"/>
    </location>
</feature>
<comment type="caution">
    <text evidence="4">The sequence shown here is derived from an EMBL/GenBank/DDBJ whole genome shotgun (WGS) entry which is preliminary data.</text>
</comment>
<reference evidence="4" key="1">
    <citation type="submission" date="2020-06" db="EMBL/GenBank/DDBJ databases">
        <authorList>
            <person name="Li T."/>
            <person name="Hu X."/>
            <person name="Zhang T."/>
            <person name="Song X."/>
            <person name="Zhang H."/>
            <person name="Dai N."/>
            <person name="Sheng W."/>
            <person name="Hou X."/>
            <person name="Wei L."/>
        </authorList>
    </citation>
    <scope>NUCLEOTIDE SEQUENCE</scope>
    <source>
        <strain evidence="4">3651</strain>
        <tissue evidence="4">Leaf</tissue>
    </source>
</reference>
<accession>A0AAE1Y866</accession>
<evidence type="ECO:0000313" key="5">
    <source>
        <dbReference type="Proteomes" id="UP001293254"/>
    </source>
</evidence>